<dbReference type="Proteomes" id="UP001140206">
    <property type="component" value="Chromosome 3"/>
</dbReference>
<dbReference type="GO" id="GO:0048367">
    <property type="term" value="P:shoot system development"/>
    <property type="evidence" value="ECO:0007669"/>
    <property type="project" value="InterPro"/>
</dbReference>
<keyword evidence="3" id="KW-1185">Reference proteome</keyword>
<dbReference type="AlphaFoldDB" id="A0AAV8E9L9"/>
<gene>
    <name evidence="2" type="ORF">LUZ62_059205</name>
</gene>
<evidence type="ECO:0000256" key="1">
    <source>
        <dbReference type="SAM" id="MobiDB-lite"/>
    </source>
</evidence>
<evidence type="ECO:0000313" key="2">
    <source>
        <dbReference type="EMBL" id="KAJ4774948.1"/>
    </source>
</evidence>
<dbReference type="PANTHER" id="PTHR33070:SF120">
    <property type="entry name" value="EXPRESSED PROTEIN"/>
    <property type="match status" value="1"/>
</dbReference>
<comment type="caution">
    <text evidence="2">The sequence shown here is derived from an EMBL/GenBank/DDBJ whole genome shotgun (WGS) entry which is preliminary data.</text>
</comment>
<accession>A0AAV8E9L9</accession>
<dbReference type="GO" id="GO:0048364">
    <property type="term" value="P:root development"/>
    <property type="evidence" value="ECO:0007669"/>
    <property type="project" value="InterPro"/>
</dbReference>
<organism evidence="2 3">
    <name type="scientific">Rhynchospora pubera</name>
    <dbReference type="NCBI Taxonomy" id="906938"/>
    <lineage>
        <taxon>Eukaryota</taxon>
        <taxon>Viridiplantae</taxon>
        <taxon>Streptophyta</taxon>
        <taxon>Embryophyta</taxon>
        <taxon>Tracheophyta</taxon>
        <taxon>Spermatophyta</taxon>
        <taxon>Magnoliopsida</taxon>
        <taxon>Liliopsida</taxon>
        <taxon>Poales</taxon>
        <taxon>Cyperaceae</taxon>
        <taxon>Cyperoideae</taxon>
        <taxon>Rhynchosporeae</taxon>
        <taxon>Rhynchospora</taxon>
    </lineage>
</organism>
<dbReference type="PANTHER" id="PTHR33070">
    <property type="entry name" value="OS06G0725500 PROTEIN"/>
    <property type="match status" value="1"/>
</dbReference>
<protein>
    <submittedName>
        <fullName evidence="2">Uncharacterized protein</fullName>
    </submittedName>
</protein>
<feature type="compositionally biased region" description="Low complexity" evidence="1">
    <location>
        <begin position="18"/>
        <end position="28"/>
    </location>
</feature>
<sequence>MLSPFHIYKHILGNESSRSNPLLPSSSNINHQTSLSLQSNKKREKMACHTRSNSLPSRSHSYVLKAEDELNQLRARVASPCLTYEIMLDAFKAVGQVYESINGLLSMSSNTSGLSHSEHRRWVDQELEESIKLLDMCSSSRDYMDQIKCHVQDFESAIRRGEMMTMKSRVRDYIQLVNKANKDVKKNISKKSKSMAGSSAVVLLSSEARDIVASLLQSVFSFLLKQSMSEKNVKWYLVSSLVLKKSSAGKDMQEEDISSLRDNVEGLENGLESLFKHLIQCRVSLLNICSV</sequence>
<evidence type="ECO:0000313" key="3">
    <source>
        <dbReference type="Proteomes" id="UP001140206"/>
    </source>
</evidence>
<feature type="region of interest" description="Disordered" evidence="1">
    <location>
        <begin position="18"/>
        <end position="55"/>
    </location>
</feature>
<dbReference type="EMBL" id="JAMFTS010000003">
    <property type="protein sequence ID" value="KAJ4774948.1"/>
    <property type="molecule type" value="Genomic_DNA"/>
</dbReference>
<dbReference type="InterPro" id="IPR004320">
    <property type="entry name" value="BPS1_pln"/>
</dbReference>
<name>A0AAV8E9L9_9POAL</name>
<proteinExistence type="predicted"/>
<feature type="compositionally biased region" description="Polar residues" evidence="1">
    <location>
        <begin position="29"/>
        <end position="39"/>
    </location>
</feature>
<dbReference type="Pfam" id="PF03087">
    <property type="entry name" value="BPS1"/>
    <property type="match status" value="1"/>
</dbReference>
<reference evidence="2" key="1">
    <citation type="submission" date="2022-08" db="EMBL/GenBank/DDBJ databases">
        <authorList>
            <person name="Marques A."/>
        </authorList>
    </citation>
    <scope>NUCLEOTIDE SEQUENCE</scope>
    <source>
        <strain evidence="2">RhyPub2mFocal</strain>
        <tissue evidence="2">Leaves</tissue>
    </source>
</reference>